<evidence type="ECO:0000256" key="1">
    <source>
        <dbReference type="SAM" id="Phobius"/>
    </source>
</evidence>
<dbReference type="OrthoDB" id="5519430at2"/>
<dbReference type="RefSeq" id="WP_067385019.1">
    <property type="nucleotide sequence ID" value="NZ_CP015839.1"/>
</dbReference>
<reference evidence="3 4" key="2">
    <citation type="journal article" date="2018" name="Int. J. Syst. Evol. Microbiol.">
        <title>Marinobacterium aestuarii sp. nov., a benzene-degrading marine bacterium isolated from estuary sediment.</title>
        <authorList>
            <person name="Bae S.S."/>
            <person name="Jung J."/>
            <person name="Chung D."/>
            <person name="Baek K."/>
        </authorList>
    </citation>
    <scope>NUCLEOTIDE SEQUENCE [LARGE SCALE GENOMIC DNA]</scope>
    <source>
        <strain evidence="3 4">ST58-10</strain>
    </source>
</reference>
<keyword evidence="1" id="KW-1133">Transmembrane helix</keyword>
<feature type="domain" description="DUF1468" evidence="2">
    <location>
        <begin position="6"/>
        <end position="139"/>
    </location>
</feature>
<proteinExistence type="predicted"/>
<name>A0A1A9F255_9GAMM</name>
<dbReference type="Pfam" id="PF07331">
    <property type="entry name" value="TctB"/>
    <property type="match status" value="1"/>
</dbReference>
<dbReference type="EMBL" id="CP015839">
    <property type="protein sequence ID" value="ANG63951.1"/>
    <property type="molecule type" value="Genomic_DNA"/>
</dbReference>
<evidence type="ECO:0000313" key="4">
    <source>
        <dbReference type="Proteomes" id="UP000078070"/>
    </source>
</evidence>
<reference evidence="4" key="1">
    <citation type="submission" date="2016-05" db="EMBL/GenBank/DDBJ databases">
        <authorList>
            <person name="Baek K."/>
            <person name="Yang S.-J."/>
        </authorList>
    </citation>
    <scope>NUCLEOTIDE SEQUENCE [LARGE SCALE GENOMIC DNA]</scope>
    <source>
        <strain evidence="4">ST58-10</strain>
    </source>
</reference>
<gene>
    <name evidence="3" type="ORF">A8C75_16725</name>
</gene>
<sequence length="148" mass="15906">MIGDRILGVVLLLLAVVYGWEAAMFPEPFGGSEAVGPETFPLILAVILGLSSIYLLVRPDEDEEWPHMKMLAELGFVLLILAIFTLMLQPVGFIPATTLMVSVLCWRMGAKPLPSVATGVGSAVVVYVLFNFLLELHLPAGLLKLSGG</sequence>
<keyword evidence="4" id="KW-1185">Reference proteome</keyword>
<keyword evidence="1" id="KW-0812">Transmembrane</keyword>
<evidence type="ECO:0000259" key="2">
    <source>
        <dbReference type="Pfam" id="PF07331"/>
    </source>
</evidence>
<protein>
    <submittedName>
        <fullName evidence="3">Tricarboxylic transporter</fullName>
    </submittedName>
</protein>
<dbReference type="STRING" id="1821621.A8C75_16725"/>
<dbReference type="AlphaFoldDB" id="A0A1A9F255"/>
<dbReference type="InterPro" id="IPR009936">
    <property type="entry name" value="DUF1468"/>
</dbReference>
<feature type="transmembrane region" description="Helical" evidence="1">
    <location>
        <begin position="113"/>
        <end position="134"/>
    </location>
</feature>
<dbReference type="KEGG" id="mars:A8C75_16725"/>
<evidence type="ECO:0000313" key="3">
    <source>
        <dbReference type="EMBL" id="ANG63951.1"/>
    </source>
</evidence>
<dbReference type="Proteomes" id="UP000078070">
    <property type="component" value="Chromosome"/>
</dbReference>
<keyword evidence="1" id="KW-0472">Membrane</keyword>
<accession>A0A1A9F255</accession>
<feature type="transmembrane region" description="Helical" evidence="1">
    <location>
        <begin position="39"/>
        <end position="58"/>
    </location>
</feature>
<organism evidence="3 4">
    <name type="scientific">Marinobacterium aestuarii</name>
    <dbReference type="NCBI Taxonomy" id="1821621"/>
    <lineage>
        <taxon>Bacteria</taxon>
        <taxon>Pseudomonadati</taxon>
        <taxon>Pseudomonadota</taxon>
        <taxon>Gammaproteobacteria</taxon>
        <taxon>Oceanospirillales</taxon>
        <taxon>Oceanospirillaceae</taxon>
        <taxon>Marinobacterium</taxon>
    </lineage>
</organism>
<feature type="transmembrane region" description="Helical" evidence="1">
    <location>
        <begin position="70"/>
        <end position="93"/>
    </location>
</feature>